<reference evidence="2" key="2">
    <citation type="submission" date="2020-09" db="EMBL/GenBank/DDBJ databases">
        <authorList>
            <person name="Sun Q."/>
            <person name="Zhou Y."/>
        </authorList>
    </citation>
    <scope>NUCLEOTIDE SEQUENCE</scope>
    <source>
        <strain evidence="2">CGMCC 1.12698</strain>
    </source>
</reference>
<dbReference type="EMBL" id="BMFK01000001">
    <property type="protein sequence ID" value="GGE70474.1"/>
    <property type="molecule type" value="Genomic_DNA"/>
</dbReference>
<evidence type="ECO:0000313" key="3">
    <source>
        <dbReference type="Proteomes" id="UP000605259"/>
    </source>
</evidence>
<keyword evidence="1" id="KW-0812">Transmembrane</keyword>
<name>A0A917ARX4_9BACI</name>
<reference evidence="2" key="1">
    <citation type="journal article" date="2014" name="Int. J. Syst. Evol. Microbiol.">
        <title>Complete genome sequence of Corynebacterium casei LMG S-19264T (=DSM 44701T), isolated from a smear-ripened cheese.</title>
        <authorList>
            <consortium name="US DOE Joint Genome Institute (JGI-PGF)"/>
            <person name="Walter F."/>
            <person name="Albersmeier A."/>
            <person name="Kalinowski J."/>
            <person name="Ruckert C."/>
        </authorList>
    </citation>
    <scope>NUCLEOTIDE SEQUENCE</scope>
    <source>
        <strain evidence="2">CGMCC 1.12698</strain>
    </source>
</reference>
<organism evidence="2 3">
    <name type="scientific">Priestia taiwanensis</name>
    <dbReference type="NCBI Taxonomy" id="1347902"/>
    <lineage>
        <taxon>Bacteria</taxon>
        <taxon>Bacillati</taxon>
        <taxon>Bacillota</taxon>
        <taxon>Bacilli</taxon>
        <taxon>Bacillales</taxon>
        <taxon>Bacillaceae</taxon>
        <taxon>Priestia</taxon>
    </lineage>
</organism>
<dbReference type="AlphaFoldDB" id="A0A917ARX4"/>
<evidence type="ECO:0000256" key="1">
    <source>
        <dbReference type="SAM" id="Phobius"/>
    </source>
</evidence>
<gene>
    <name evidence="2" type="ORF">GCM10007140_20470</name>
</gene>
<evidence type="ECO:0000313" key="2">
    <source>
        <dbReference type="EMBL" id="GGE70474.1"/>
    </source>
</evidence>
<feature type="transmembrane region" description="Helical" evidence="1">
    <location>
        <begin position="42"/>
        <end position="68"/>
    </location>
</feature>
<dbReference type="RefSeq" id="WP_188388261.1">
    <property type="nucleotide sequence ID" value="NZ_BMFK01000001.1"/>
</dbReference>
<dbReference type="InterPro" id="IPR025912">
    <property type="entry name" value="YrvL"/>
</dbReference>
<keyword evidence="1" id="KW-1133">Transmembrane helix</keyword>
<sequence length="132" mass="14718">MKRNIIGVLAATSVMALVCAFIFFAHVGLFRVLGIHYDSTGVLINFLLVGMLLEVVLLIVGTIIIRMLSKYGEISVSARVRASVTLIVDFVSIHYIDEMMKGITIETWTELALAAIFLLLNKVFEEEDVNRK</sequence>
<accession>A0A917ARX4</accession>
<dbReference type="Pfam" id="PF14184">
    <property type="entry name" value="YrvL"/>
    <property type="match status" value="1"/>
</dbReference>
<comment type="caution">
    <text evidence="2">The sequence shown here is derived from an EMBL/GenBank/DDBJ whole genome shotgun (WGS) entry which is preliminary data.</text>
</comment>
<keyword evidence="3" id="KW-1185">Reference proteome</keyword>
<keyword evidence="1" id="KW-0472">Membrane</keyword>
<protein>
    <submittedName>
        <fullName evidence="2">Uncharacterized protein</fullName>
    </submittedName>
</protein>
<feature type="transmembrane region" description="Helical" evidence="1">
    <location>
        <begin position="7"/>
        <end position="30"/>
    </location>
</feature>
<proteinExistence type="predicted"/>
<dbReference type="Proteomes" id="UP000605259">
    <property type="component" value="Unassembled WGS sequence"/>
</dbReference>